<dbReference type="FunFam" id="3.40.50.720:FF:000039">
    <property type="entry name" value="Alcohol dehydrogenase AdhP"/>
    <property type="match status" value="1"/>
</dbReference>
<dbReference type="CDD" id="cd08297">
    <property type="entry name" value="CAD3"/>
    <property type="match status" value="1"/>
</dbReference>
<reference evidence="8" key="1">
    <citation type="submission" date="2019-07" db="EMBL/GenBank/DDBJ databases">
        <title>Hyphodiscus hymeniophilus genome sequencing and assembly.</title>
        <authorList>
            <person name="Kramer G."/>
            <person name="Nodwell J."/>
        </authorList>
    </citation>
    <scope>NUCLEOTIDE SEQUENCE</scope>
    <source>
        <strain evidence="8">ATCC 34498</strain>
    </source>
</reference>
<dbReference type="Pfam" id="PF08240">
    <property type="entry name" value="ADH_N"/>
    <property type="match status" value="1"/>
</dbReference>
<keyword evidence="6" id="KW-0520">NAD</keyword>
<organism evidence="8 9">
    <name type="scientific">Hyphodiscus hymeniophilus</name>
    <dbReference type="NCBI Taxonomy" id="353542"/>
    <lineage>
        <taxon>Eukaryota</taxon>
        <taxon>Fungi</taxon>
        <taxon>Dikarya</taxon>
        <taxon>Ascomycota</taxon>
        <taxon>Pezizomycotina</taxon>
        <taxon>Leotiomycetes</taxon>
        <taxon>Helotiales</taxon>
        <taxon>Hyphodiscaceae</taxon>
        <taxon>Hyphodiscus</taxon>
    </lineage>
</organism>
<dbReference type="InterPro" id="IPR013149">
    <property type="entry name" value="ADH-like_C"/>
</dbReference>
<dbReference type="GO" id="GO:0004022">
    <property type="term" value="F:alcohol dehydrogenase (NAD+) activity"/>
    <property type="evidence" value="ECO:0007669"/>
    <property type="project" value="TreeGrafter"/>
</dbReference>
<dbReference type="InterPro" id="IPR011032">
    <property type="entry name" value="GroES-like_sf"/>
</dbReference>
<dbReference type="GO" id="GO:0046872">
    <property type="term" value="F:metal ion binding"/>
    <property type="evidence" value="ECO:0007669"/>
    <property type="project" value="UniProtKB-KW"/>
</dbReference>
<evidence type="ECO:0000313" key="8">
    <source>
        <dbReference type="EMBL" id="KAG0646429.1"/>
    </source>
</evidence>
<dbReference type="InterPro" id="IPR020843">
    <property type="entry name" value="ER"/>
</dbReference>
<feature type="domain" description="Enoyl reductase (ER)" evidence="7">
    <location>
        <begin position="23"/>
        <end position="368"/>
    </location>
</feature>
<dbReference type="EMBL" id="VNKQ01000015">
    <property type="protein sequence ID" value="KAG0646429.1"/>
    <property type="molecule type" value="Genomic_DNA"/>
</dbReference>
<comment type="similarity">
    <text evidence="2">Belongs to the zinc-containing alcohol dehydrogenase family.</text>
</comment>
<evidence type="ECO:0000256" key="1">
    <source>
        <dbReference type="ARBA" id="ARBA00001947"/>
    </source>
</evidence>
<dbReference type="SUPFAM" id="SSF50129">
    <property type="entry name" value="GroES-like"/>
    <property type="match status" value="1"/>
</dbReference>
<keyword evidence="3" id="KW-0479">Metal-binding</keyword>
<dbReference type="PANTHER" id="PTHR42940">
    <property type="entry name" value="ALCOHOL DEHYDROGENASE 1-RELATED"/>
    <property type="match status" value="1"/>
</dbReference>
<evidence type="ECO:0000259" key="7">
    <source>
        <dbReference type="SMART" id="SM00829"/>
    </source>
</evidence>
<evidence type="ECO:0000256" key="4">
    <source>
        <dbReference type="ARBA" id="ARBA00022833"/>
    </source>
</evidence>
<evidence type="ECO:0000256" key="2">
    <source>
        <dbReference type="ARBA" id="ARBA00008072"/>
    </source>
</evidence>
<dbReference type="AlphaFoldDB" id="A0A9P6VEL3"/>
<keyword evidence="4" id="KW-0862">Zinc</keyword>
<dbReference type="SMART" id="SM00829">
    <property type="entry name" value="PKS_ER"/>
    <property type="match status" value="1"/>
</dbReference>
<dbReference type="Proteomes" id="UP000785200">
    <property type="component" value="Unassembled WGS sequence"/>
</dbReference>
<evidence type="ECO:0000256" key="6">
    <source>
        <dbReference type="ARBA" id="ARBA00023027"/>
    </source>
</evidence>
<dbReference type="GO" id="GO:0005737">
    <property type="term" value="C:cytoplasm"/>
    <property type="evidence" value="ECO:0007669"/>
    <property type="project" value="TreeGrafter"/>
</dbReference>
<dbReference type="InterPro" id="IPR036291">
    <property type="entry name" value="NAD(P)-bd_dom_sf"/>
</dbReference>
<dbReference type="InterPro" id="IPR013154">
    <property type="entry name" value="ADH-like_N"/>
</dbReference>
<comment type="caution">
    <text evidence="8">The sequence shown here is derived from an EMBL/GenBank/DDBJ whole genome shotgun (WGS) entry which is preliminary data.</text>
</comment>
<accession>A0A9P6VEL3</accession>
<dbReference type="SUPFAM" id="SSF51735">
    <property type="entry name" value="NAD(P)-binding Rossmann-fold domains"/>
    <property type="match status" value="1"/>
</dbReference>
<dbReference type="Gene3D" id="3.40.50.720">
    <property type="entry name" value="NAD(P)-binding Rossmann-like Domain"/>
    <property type="match status" value="1"/>
</dbReference>
<dbReference type="Gene3D" id="3.90.180.10">
    <property type="entry name" value="Medium-chain alcohol dehydrogenases, catalytic domain"/>
    <property type="match status" value="1"/>
</dbReference>
<keyword evidence="9" id="KW-1185">Reference proteome</keyword>
<gene>
    <name evidence="8" type="ORF">D0Z07_7623</name>
</gene>
<name>A0A9P6VEL3_9HELO</name>
<dbReference type="PANTHER" id="PTHR42940:SF6">
    <property type="entry name" value="DEHYDROGENASE, PUTATIVE (AFU_ORTHOLOGUE AFUA_2G04590)-RELATED"/>
    <property type="match status" value="1"/>
</dbReference>
<evidence type="ECO:0000256" key="3">
    <source>
        <dbReference type="ARBA" id="ARBA00022723"/>
    </source>
</evidence>
<evidence type="ECO:0000313" key="9">
    <source>
        <dbReference type="Proteomes" id="UP000785200"/>
    </source>
</evidence>
<dbReference type="OrthoDB" id="1879366at2759"/>
<dbReference type="Pfam" id="PF00107">
    <property type="entry name" value="ADH_zinc_N"/>
    <property type="match status" value="1"/>
</dbReference>
<evidence type="ECO:0000256" key="5">
    <source>
        <dbReference type="ARBA" id="ARBA00023002"/>
    </source>
</evidence>
<comment type="cofactor">
    <cofactor evidence="1">
        <name>Zn(2+)</name>
        <dbReference type="ChEBI" id="CHEBI:29105"/>
    </cofactor>
</comment>
<keyword evidence="5" id="KW-0560">Oxidoreductase</keyword>
<proteinExistence type="inferred from homology"/>
<sequence length="373" mass="39372">MSPSRIDASIPNVQTAALVTEFGGKVQFKADYPVPIPGNNEVLAKILYTGVCQSADQYRLSDLDTKLGTAMNADGTPVTKIKFPHVGGHEGIARIVALGPGCGDDIVIGGLVGIRFASRICRRCEFCLAGKEQHCIKSTNHLHHEDGSFQEYIALDADYLTILPDDIDPAVAGPILCAGLTAYKAVMNTKLKTGDWLVVVGAGGGLGHLAVQYGKAVGAQVIGIDGGTEKEDFIKSIGAQEYIDFKTSKNMVEDVVNIANGGAQGVIVAVGSSRAFSQAADMLRVGGTLSCVGIPAGKVFIETPVASIVIKGLHITGNLVGSLKECLEALELVKRGIVKPKITVRPFKDLENVYEEMEKGQISGRVVLKVAND</sequence>
<protein>
    <submittedName>
        <fullName evidence="8">Alcohol dehydrogenase 2</fullName>
    </submittedName>
</protein>